<dbReference type="InterPro" id="IPR025486">
    <property type="entry name" value="DUF4378"/>
</dbReference>
<dbReference type="AlphaFoldDB" id="A0A8J4W2B8"/>
<evidence type="ECO:0000259" key="3">
    <source>
        <dbReference type="Pfam" id="PF14309"/>
    </source>
</evidence>
<accession>A0A8J4W2B8</accession>
<proteinExistence type="predicted"/>
<organism evidence="4 5">
    <name type="scientific">Castanea mollissima</name>
    <name type="common">Chinese chestnut</name>
    <dbReference type="NCBI Taxonomy" id="60419"/>
    <lineage>
        <taxon>Eukaryota</taxon>
        <taxon>Viridiplantae</taxon>
        <taxon>Streptophyta</taxon>
        <taxon>Embryophyta</taxon>
        <taxon>Tracheophyta</taxon>
        <taxon>Spermatophyta</taxon>
        <taxon>Magnoliopsida</taxon>
        <taxon>eudicotyledons</taxon>
        <taxon>Gunneridae</taxon>
        <taxon>Pentapetalae</taxon>
        <taxon>rosids</taxon>
        <taxon>fabids</taxon>
        <taxon>Fagales</taxon>
        <taxon>Fagaceae</taxon>
        <taxon>Castanea</taxon>
    </lineage>
</organism>
<name>A0A8J4W2B8_9ROSI</name>
<dbReference type="Pfam" id="PF12552">
    <property type="entry name" value="DUF3741"/>
    <property type="match status" value="1"/>
</dbReference>
<dbReference type="PANTHER" id="PTHR47071">
    <property type="entry name" value="PROTEIN TRM32"/>
    <property type="match status" value="1"/>
</dbReference>
<feature type="compositionally biased region" description="Basic and acidic residues" evidence="1">
    <location>
        <begin position="458"/>
        <end position="468"/>
    </location>
</feature>
<reference evidence="4" key="1">
    <citation type="submission" date="2020-03" db="EMBL/GenBank/DDBJ databases">
        <title>Castanea mollissima Vanexum genome sequencing.</title>
        <authorList>
            <person name="Staton M."/>
        </authorList>
    </citation>
    <scope>NUCLEOTIDE SEQUENCE</scope>
    <source>
        <tissue evidence="4">Leaf</tissue>
    </source>
</reference>
<comment type="caution">
    <text evidence="4">The sequence shown here is derived from an EMBL/GenBank/DDBJ whole genome shotgun (WGS) entry which is preliminary data.</text>
</comment>
<dbReference type="InterPro" id="IPR044257">
    <property type="entry name" value="TRM32-like"/>
</dbReference>
<dbReference type="InterPro" id="IPR022212">
    <property type="entry name" value="DUF3741"/>
</dbReference>
<sequence length="912" mass="103909">MGKHLEDNISGFRFEESHPSCMWGILHILDYHHWHNVKKILPQKKQRGRQTRSKKSPRKIINTRDIEVRGFIASEAEPFPIEQHGTNISPTTNNKRSGKAHIKELIANEMSKEDNHRYRNLSFAARSWLRRIFPIHHLEPSDNSLDEIHTDGKNTIGLLPQSADISATRFQYSSPPKTPEELFTCNKKFTERSTLNDVDYWGHKQSAVRHAHFPEKYDERMQTSANQKPMESNQPSSDISNNQFNEYFDVLEILKVNHESFIKILQEPNIGMKHLSLQTSNTKARLTKSGSFPVANPSSTKNIRPSTLKHKQNESRYFPRGENFLAASLESQSGASKSQKEYQLQSIPFMADNNSAVSAIRQETDLSSLESSQGLSNQGWNQRVINRFKEIKQKIMHALEENRNESNHAFMEALHESVPSGRQISSEGKQMSKSSEISMHQDGIDNPRSYEGNGPDYDPSRGRLDRMRRTSSLNESLNRYTELFERSFGREAKWHHSKSLKLTNEVKVPSSGHPPKSFTRRLSLPDLDSLCTFLNEASGNAQTLVMPGRTTADCSTMAESKNHIEPKSVSTSLEAHTSKPTHDAAESKFLKDVIVVSDSSWNIKSSADLIAGKNYEGINEIDDPREFAIEESSLHQDQKIGLTMNLSSELAHTCTELREPGLVSDLKTFFPDDINSIAEPPMYEGPGLNPRSTQTDETFTSVDQKIRPITDSSPTFCSSVNPEDTENANNNVDNHFLHIDLDKMDEADFNYVRDVLELSGFINNECLGEWYSLDQPLDPSLFKELENCLHPELESYGENVSGNCDHQLLYDLINDTLLEIYERSFTYFPRSFSFNCHIHPMPKGNYLLEEVWAKVSSYLILRPELDQSLNDVVARDMAKGDGWMNLQFDNECVALELEDLIFDELLEEFMCS</sequence>
<feature type="domain" description="DUF4378" evidence="3">
    <location>
        <begin position="748"/>
        <end position="908"/>
    </location>
</feature>
<feature type="region of interest" description="Disordered" evidence="1">
    <location>
        <begin position="418"/>
        <end position="470"/>
    </location>
</feature>
<evidence type="ECO:0000313" key="4">
    <source>
        <dbReference type="EMBL" id="KAF3967931.1"/>
    </source>
</evidence>
<protein>
    <recommendedName>
        <fullName evidence="6">DUF4378 domain-containing protein</fullName>
    </recommendedName>
</protein>
<dbReference type="Proteomes" id="UP000737018">
    <property type="component" value="Unassembled WGS sequence"/>
</dbReference>
<gene>
    <name evidence="4" type="ORF">CMV_008130</name>
</gene>
<keyword evidence="5" id="KW-1185">Reference proteome</keyword>
<evidence type="ECO:0000256" key="1">
    <source>
        <dbReference type="SAM" id="MobiDB-lite"/>
    </source>
</evidence>
<dbReference type="Pfam" id="PF14309">
    <property type="entry name" value="DUF4378"/>
    <property type="match status" value="1"/>
</dbReference>
<evidence type="ECO:0000259" key="2">
    <source>
        <dbReference type="Pfam" id="PF12552"/>
    </source>
</evidence>
<feature type="domain" description="DUF3741" evidence="2">
    <location>
        <begin position="226"/>
        <end position="269"/>
    </location>
</feature>
<feature type="compositionally biased region" description="Polar residues" evidence="1">
    <location>
        <begin position="420"/>
        <end position="438"/>
    </location>
</feature>
<dbReference type="EMBL" id="JRKL02000834">
    <property type="protein sequence ID" value="KAF3967931.1"/>
    <property type="molecule type" value="Genomic_DNA"/>
</dbReference>
<evidence type="ECO:0008006" key="6">
    <source>
        <dbReference type="Google" id="ProtNLM"/>
    </source>
</evidence>
<dbReference type="PANTHER" id="PTHR47071:SF2">
    <property type="entry name" value="PROTEIN TRM32"/>
    <property type="match status" value="1"/>
</dbReference>
<evidence type="ECO:0000313" key="5">
    <source>
        <dbReference type="Proteomes" id="UP000737018"/>
    </source>
</evidence>
<dbReference type="OrthoDB" id="758104at2759"/>
<feature type="compositionally biased region" description="Polar residues" evidence="1">
    <location>
        <begin position="286"/>
        <end position="305"/>
    </location>
</feature>
<feature type="region of interest" description="Disordered" evidence="1">
    <location>
        <begin position="286"/>
        <end position="310"/>
    </location>
</feature>